<reference evidence="2 3" key="1">
    <citation type="submission" date="2019-04" db="EMBL/GenBank/DDBJ databases">
        <title>Friends and foes A comparative genomics studyof 23 Aspergillus species from section Flavi.</title>
        <authorList>
            <consortium name="DOE Joint Genome Institute"/>
            <person name="Kjaerbolling I."/>
            <person name="Vesth T."/>
            <person name="Frisvad J.C."/>
            <person name="Nybo J.L."/>
            <person name="Theobald S."/>
            <person name="Kildgaard S."/>
            <person name="Isbrandt T."/>
            <person name="Kuo A."/>
            <person name="Sato A."/>
            <person name="Lyhne E.K."/>
            <person name="Kogle M.E."/>
            <person name="Wiebenga A."/>
            <person name="Kun R.S."/>
            <person name="Lubbers R.J."/>
            <person name="Makela M.R."/>
            <person name="Barry K."/>
            <person name="Chovatia M."/>
            <person name="Clum A."/>
            <person name="Daum C."/>
            <person name="Haridas S."/>
            <person name="He G."/>
            <person name="LaButti K."/>
            <person name="Lipzen A."/>
            <person name="Mondo S."/>
            <person name="Riley R."/>
            <person name="Salamov A."/>
            <person name="Simmons B.A."/>
            <person name="Magnuson J.K."/>
            <person name="Henrissat B."/>
            <person name="Mortensen U.H."/>
            <person name="Larsen T.O."/>
            <person name="Devries R.P."/>
            <person name="Grigoriev I.V."/>
            <person name="Machida M."/>
            <person name="Baker S.E."/>
            <person name="Andersen M.R."/>
        </authorList>
    </citation>
    <scope>NUCLEOTIDE SEQUENCE [LARGE SCALE GENOMIC DNA]</scope>
    <source>
        <strain evidence="2 3">IBT 29228</strain>
    </source>
</reference>
<proteinExistence type="predicted"/>
<dbReference type="EMBL" id="ML736174">
    <property type="protein sequence ID" value="KAE8381109.1"/>
    <property type="molecule type" value="Genomic_DNA"/>
</dbReference>
<organism evidence="2 3">
    <name type="scientific">Aspergillus bertholletiae</name>
    <dbReference type="NCBI Taxonomy" id="1226010"/>
    <lineage>
        <taxon>Eukaryota</taxon>
        <taxon>Fungi</taxon>
        <taxon>Dikarya</taxon>
        <taxon>Ascomycota</taxon>
        <taxon>Pezizomycotina</taxon>
        <taxon>Eurotiomycetes</taxon>
        <taxon>Eurotiomycetidae</taxon>
        <taxon>Eurotiales</taxon>
        <taxon>Aspergillaceae</taxon>
        <taxon>Aspergillus</taxon>
        <taxon>Aspergillus subgen. Circumdati</taxon>
    </lineage>
</organism>
<dbReference type="GO" id="GO:0006506">
    <property type="term" value="P:GPI anchor biosynthetic process"/>
    <property type="evidence" value="ECO:0007669"/>
    <property type="project" value="InterPro"/>
</dbReference>
<protein>
    <recommendedName>
        <fullName evidence="4">Integral membrane protein</fullName>
    </recommendedName>
</protein>
<accession>A0A5N7BH69</accession>
<dbReference type="InterPro" id="IPR029675">
    <property type="entry name" value="PGAP4"/>
</dbReference>
<feature type="transmembrane region" description="Helical" evidence="1">
    <location>
        <begin position="286"/>
        <end position="307"/>
    </location>
</feature>
<evidence type="ECO:0000313" key="2">
    <source>
        <dbReference type="EMBL" id="KAE8381109.1"/>
    </source>
</evidence>
<dbReference type="Proteomes" id="UP000326198">
    <property type="component" value="Unassembled WGS sequence"/>
</dbReference>
<evidence type="ECO:0000256" key="1">
    <source>
        <dbReference type="SAM" id="Phobius"/>
    </source>
</evidence>
<name>A0A5N7BH69_9EURO</name>
<keyword evidence="1" id="KW-0472">Membrane</keyword>
<dbReference type="GO" id="GO:0016757">
    <property type="term" value="F:glycosyltransferase activity"/>
    <property type="evidence" value="ECO:0007669"/>
    <property type="project" value="InterPro"/>
</dbReference>
<keyword evidence="1" id="KW-1133">Transmembrane helix</keyword>
<dbReference type="PANTHER" id="PTHR31410">
    <property type="entry name" value="TRANSMEMBRANE PROTEIN 246"/>
    <property type="match status" value="1"/>
</dbReference>
<dbReference type="OrthoDB" id="2016523at2759"/>
<keyword evidence="3" id="KW-1185">Reference proteome</keyword>
<dbReference type="AlphaFoldDB" id="A0A5N7BH69"/>
<evidence type="ECO:0000313" key="3">
    <source>
        <dbReference type="Proteomes" id="UP000326198"/>
    </source>
</evidence>
<gene>
    <name evidence="2" type="ORF">BDV26DRAFT_256115</name>
</gene>
<dbReference type="PANTHER" id="PTHR31410:SF1">
    <property type="entry name" value="POST-GPI ATTACHMENT TO PROTEINS FACTOR 4"/>
    <property type="match status" value="1"/>
</dbReference>
<sequence length="439" mass="50684">MRPLNRKQRLSLVTFAVFYFVLFFVCRANSARDPGSYFFQPREGYRPTYSLTRIHESLHYLSRFNQTITTTTTPDRPLTADLEHVDLCVGIVTVKRPLTQNVDTTIASLIDSLSQHQRSKISIHLLFALTTPTDHPNYNHPWVNNTVNRVLTYESQNASTSYLHALERSNKFTSEKSLIDYALSLRSCYDSTDAPYFLMLEDDVVAQRNWFPTTTQTLHSIQDWVRRGIVHPDWLYLRLFYTEKFLGWNTENWREYFLWSLAVAVAVAALCLSLRRSVRPAQEIFTNAFLGLVCFGAVPGVILLYFASGRVTVQRPMRPGVHLMNRHGCCSQALVFPREKIPAILEYMKKMEDATKPKPVDSTLERLANEYGFDRLAISPPQMQHVGAASYKEDEKKWRKGEYSVRGAHGVWSMEFEKAYSEYESVPYGGHMVDTFWPQ</sequence>
<dbReference type="GO" id="GO:0000139">
    <property type="term" value="C:Golgi membrane"/>
    <property type="evidence" value="ECO:0007669"/>
    <property type="project" value="InterPro"/>
</dbReference>
<evidence type="ECO:0008006" key="4">
    <source>
        <dbReference type="Google" id="ProtNLM"/>
    </source>
</evidence>
<feature type="transmembrane region" description="Helical" evidence="1">
    <location>
        <begin position="256"/>
        <end position="274"/>
    </location>
</feature>
<keyword evidence="1" id="KW-0812">Transmembrane</keyword>
<dbReference type="CDD" id="cd22189">
    <property type="entry name" value="PGAP4-like_fungal"/>
    <property type="match status" value="1"/>
</dbReference>